<evidence type="ECO:0000313" key="4">
    <source>
        <dbReference type="EMBL" id="KIM82662.1"/>
    </source>
</evidence>
<reference evidence="5" key="2">
    <citation type="submission" date="2015-01" db="EMBL/GenBank/DDBJ databases">
        <title>Evolutionary Origins and Diversification of the Mycorrhizal Mutualists.</title>
        <authorList>
            <consortium name="DOE Joint Genome Institute"/>
            <consortium name="Mycorrhizal Genomics Consortium"/>
            <person name="Kohler A."/>
            <person name="Kuo A."/>
            <person name="Nagy L.G."/>
            <person name="Floudas D."/>
            <person name="Copeland A."/>
            <person name="Barry K.W."/>
            <person name="Cichocki N."/>
            <person name="Veneault-Fourrey C."/>
            <person name="LaButti K."/>
            <person name="Lindquist E.A."/>
            <person name="Lipzen A."/>
            <person name="Lundell T."/>
            <person name="Morin E."/>
            <person name="Murat C."/>
            <person name="Riley R."/>
            <person name="Ohm R."/>
            <person name="Sun H."/>
            <person name="Tunlid A."/>
            <person name="Henrissat B."/>
            <person name="Grigoriev I.V."/>
            <person name="Hibbett D.S."/>
            <person name="Martin F."/>
        </authorList>
    </citation>
    <scope>NUCLEOTIDE SEQUENCE [LARGE SCALE GENOMIC DNA]</scope>
    <source>
        <strain evidence="5">F 1598</strain>
    </source>
</reference>
<accession>A0A0C3BZ76</accession>
<sequence length="382" mass="42864">MSTPVHAEQSAVLKQIANKAFQTGNLRRAIELYTEALGVSSTSTPVELRRAILANRAQTYIQYGNIYTALRDINLALSSDYTLPGSPKGLTAKCHFRRAKVLSKFAKYSEARSDLEESVRLYTEGGLETTSEQSDLSIQIDEGLSAPQGSLRRRKDELLRAVDSRGIIVRDNTRSNFPQPPVDSRVLNHNDQGVTFDTLNGQIDHTLADPSSTAIAIPVYIIAPSFKVRQDQGREPYRTNSSEGPISENKTVGSLLENLFSSAAVHLTAYNGSTRDFSKKAIRQGLDLDDPETSTVILHTSRLRFFVIPRSTTLKQIFAGVRWPRDDPIPFEDLRRAPRIRDFEEDGVELVEGWYMEIYVLQNDEREAYIDRLEQGFAPLNL</sequence>
<dbReference type="GO" id="GO:0032259">
    <property type="term" value="P:methylation"/>
    <property type="evidence" value="ECO:0007669"/>
    <property type="project" value="UniProtKB-KW"/>
</dbReference>
<dbReference type="GO" id="GO:0005737">
    <property type="term" value="C:cytoplasm"/>
    <property type="evidence" value="ECO:0007669"/>
    <property type="project" value="TreeGrafter"/>
</dbReference>
<gene>
    <name evidence="4" type="ORF">PILCRDRAFT_819964</name>
</gene>
<evidence type="ECO:0000256" key="2">
    <source>
        <dbReference type="ARBA" id="ARBA00022679"/>
    </source>
</evidence>
<dbReference type="OrthoDB" id="433738at2759"/>
<keyword evidence="1" id="KW-0489">Methyltransferase</keyword>
<dbReference type="AlphaFoldDB" id="A0A0C3BZ76"/>
<organism evidence="4 5">
    <name type="scientific">Piloderma croceum (strain F 1598)</name>
    <dbReference type="NCBI Taxonomy" id="765440"/>
    <lineage>
        <taxon>Eukaryota</taxon>
        <taxon>Fungi</taxon>
        <taxon>Dikarya</taxon>
        <taxon>Basidiomycota</taxon>
        <taxon>Agaricomycotina</taxon>
        <taxon>Agaricomycetes</taxon>
        <taxon>Agaricomycetidae</taxon>
        <taxon>Atheliales</taxon>
        <taxon>Atheliaceae</taxon>
        <taxon>Piloderma</taxon>
    </lineage>
</organism>
<dbReference type="PANTHER" id="PTHR46165">
    <property type="entry name" value="SET AND MYND DOMAIN-CONTAINING PROTEIN 4"/>
    <property type="match status" value="1"/>
</dbReference>
<name>A0A0C3BZ76_PILCF</name>
<dbReference type="InterPro" id="IPR019734">
    <property type="entry name" value="TPR_rpt"/>
</dbReference>
<dbReference type="GO" id="GO:0042826">
    <property type="term" value="F:histone deacetylase binding"/>
    <property type="evidence" value="ECO:0007669"/>
    <property type="project" value="TreeGrafter"/>
</dbReference>
<evidence type="ECO:0008006" key="6">
    <source>
        <dbReference type="Google" id="ProtNLM"/>
    </source>
</evidence>
<dbReference type="GO" id="GO:0008168">
    <property type="term" value="F:methyltransferase activity"/>
    <property type="evidence" value="ECO:0007669"/>
    <property type="project" value="UniProtKB-KW"/>
</dbReference>
<dbReference type="InterPro" id="IPR011990">
    <property type="entry name" value="TPR-like_helical_dom_sf"/>
</dbReference>
<dbReference type="InParanoid" id="A0A0C3BZ76"/>
<reference evidence="4 5" key="1">
    <citation type="submission" date="2014-04" db="EMBL/GenBank/DDBJ databases">
        <authorList>
            <consortium name="DOE Joint Genome Institute"/>
            <person name="Kuo A."/>
            <person name="Tarkka M."/>
            <person name="Buscot F."/>
            <person name="Kohler A."/>
            <person name="Nagy L.G."/>
            <person name="Floudas D."/>
            <person name="Copeland A."/>
            <person name="Barry K.W."/>
            <person name="Cichocki N."/>
            <person name="Veneault-Fourrey C."/>
            <person name="LaButti K."/>
            <person name="Lindquist E.A."/>
            <person name="Lipzen A."/>
            <person name="Lundell T."/>
            <person name="Morin E."/>
            <person name="Murat C."/>
            <person name="Sun H."/>
            <person name="Tunlid A."/>
            <person name="Henrissat B."/>
            <person name="Grigoriev I.V."/>
            <person name="Hibbett D.S."/>
            <person name="Martin F."/>
            <person name="Nordberg H.P."/>
            <person name="Cantor M.N."/>
            <person name="Hua S.X."/>
        </authorList>
    </citation>
    <scope>NUCLEOTIDE SEQUENCE [LARGE SCALE GENOMIC DNA]</scope>
    <source>
        <strain evidence="4 5">F 1598</strain>
    </source>
</reference>
<dbReference type="Gene3D" id="1.25.40.10">
    <property type="entry name" value="Tetratricopeptide repeat domain"/>
    <property type="match status" value="1"/>
</dbReference>
<dbReference type="GO" id="GO:0005634">
    <property type="term" value="C:nucleus"/>
    <property type="evidence" value="ECO:0007669"/>
    <property type="project" value="TreeGrafter"/>
</dbReference>
<dbReference type="InterPro" id="IPR052097">
    <property type="entry name" value="SET-MYND_domain_protein"/>
</dbReference>
<proteinExistence type="predicted"/>
<dbReference type="EMBL" id="KN832993">
    <property type="protein sequence ID" value="KIM82662.1"/>
    <property type="molecule type" value="Genomic_DNA"/>
</dbReference>
<evidence type="ECO:0000256" key="3">
    <source>
        <dbReference type="ARBA" id="ARBA00022691"/>
    </source>
</evidence>
<dbReference type="SMART" id="SM00028">
    <property type="entry name" value="TPR"/>
    <property type="match status" value="3"/>
</dbReference>
<evidence type="ECO:0000313" key="5">
    <source>
        <dbReference type="Proteomes" id="UP000054166"/>
    </source>
</evidence>
<evidence type="ECO:0000256" key="1">
    <source>
        <dbReference type="ARBA" id="ARBA00022603"/>
    </source>
</evidence>
<protein>
    <recommendedName>
        <fullName evidence="6">Cns1/TTC4 wheel domain-containing protein</fullName>
    </recommendedName>
</protein>
<keyword evidence="3" id="KW-0949">S-adenosyl-L-methionine</keyword>
<dbReference type="Proteomes" id="UP000054166">
    <property type="component" value="Unassembled WGS sequence"/>
</dbReference>
<keyword evidence="5" id="KW-1185">Reference proteome</keyword>
<dbReference type="SUPFAM" id="SSF48452">
    <property type="entry name" value="TPR-like"/>
    <property type="match status" value="1"/>
</dbReference>
<dbReference type="HOGENOM" id="CLU_723829_0_0_1"/>
<keyword evidence="2" id="KW-0808">Transferase</keyword>
<dbReference type="PANTHER" id="PTHR46165:SF2">
    <property type="entry name" value="SET AND MYND DOMAIN-CONTAINING PROTEIN 4"/>
    <property type="match status" value="1"/>
</dbReference>